<evidence type="ECO:0000256" key="4">
    <source>
        <dbReference type="ARBA" id="ARBA00005198"/>
    </source>
</evidence>
<gene>
    <name evidence="43" type="ORF">TREES_T100014565</name>
</gene>
<keyword evidence="44" id="KW-1185">Reference proteome</keyword>
<comment type="catalytic activity">
    <reaction evidence="28">
        <text>17beta-estradiol + NAD(+) = estrone + NADH + H(+)</text>
        <dbReference type="Rhea" id="RHEA:24612"/>
        <dbReference type="ChEBI" id="CHEBI:15378"/>
        <dbReference type="ChEBI" id="CHEBI:16469"/>
        <dbReference type="ChEBI" id="CHEBI:17263"/>
        <dbReference type="ChEBI" id="CHEBI:57540"/>
        <dbReference type="ChEBI" id="CHEBI:57945"/>
        <dbReference type="EC" id="1.1.1.62"/>
    </reaction>
    <physiologicalReaction direction="left-to-right" evidence="28">
        <dbReference type="Rhea" id="RHEA:24613"/>
    </physiologicalReaction>
    <physiologicalReaction direction="right-to-left" evidence="28">
        <dbReference type="Rhea" id="RHEA:24614"/>
    </physiologicalReaction>
</comment>
<evidence type="ECO:0000256" key="7">
    <source>
        <dbReference type="ARBA" id="ARBA00022448"/>
    </source>
</evidence>
<comment type="pathway">
    <text evidence="23">Steroid biosynthesis; estrogen biosynthesis.</text>
</comment>
<keyword evidence="19 41" id="KW-0472">Membrane</keyword>
<comment type="subunit">
    <text evidence="32">Heterotetramer with CBR4; contains two molecules of HSD17B8 and CBR4.</text>
</comment>
<dbReference type="Pfam" id="PF02535">
    <property type="entry name" value="Zip"/>
    <property type="match status" value="1"/>
</dbReference>
<evidence type="ECO:0000256" key="33">
    <source>
        <dbReference type="ARBA" id="ARBA00066822"/>
    </source>
</evidence>
<evidence type="ECO:0000256" key="9">
    <source>
        <dbReference type="ARBA" id="ARBA00022553"/>
    </source>
</evidence>
<dbReference type="GO" id="GO:0008210">
    <property type="term" value="P:estrogen metabolic process"/>
    <property type="evidence" value="ECO:0007669"/>
    <property type="project" value="UniProtKB-ARBA"/>
</dbReference>
<evidence type="ECO:0000256" key="13">
    <source>
        <dbReference type="ARBA" id="ARBA00022955"/>
    </source>
</evidence>
<evidence type="ECO:0000256" key="15">
    <source>
        <dbReference type="ARBA" id="ARBA00023002"/>
    </source>
</evidence>
<keyword evidence="13" id="KW-0752">Steroid biosynthesis</keyword>
<dbReference type="GO" id="GO:0005794">
    <property type="term" value="C:Golgi apparatus"/>
    <property type="evidence" value="ECO:0007669"/>
    <property type="project" value="UniProtKB-SubCell"/>
</dbReference>
<evidence type="ECO:0000256" key="39">
    <source>
        <dbReference type="ARBA" id="ARBA00083258"/>
    </source>
</evidence>
<feature type="transmembrane region" description="Helical" evidence="41">
    <location>
        <begin position="412"/>
        <end position="430"/>
    </location>
</feature>
<evidence type="ECO:0000256" key="18">
    <source>
        <dbReference type="ARBA" id="ARBA00023128"/>
    </source>
</evidence>
<feature type="compositionally biased region" description="Basic residues" evidence="40">
    <location>
        <begin position="242"/>
        <end position="257"/>
    </location>
</feature>
<feature type="transmembrane region" description="Helical" evidence="41">
    <location>
        <begin position="168"/>
        <end position="193"/>
    </location>
</feature>
<dbReference type="EC" id="1.1.1.239" evidence="33"/>
<evidence type="ECO:0000313" key="44">
    <source>
        <dbReference type="Proteomes" id="UP000011518"/>
    </source>
</evidence>
<evidence type="ECO:0000256" key="30">
    <source>
        <dbReference type="ARBA" id="ARBA00050435"/>
    </source>
</evidence>
<dbReference type="PRINTS" id="PR00081">
    <property type="entry name" value="GDHRDH"/>
</dbReference>
<keyword evidence="20" id="KW-0275">Fatty acid biosynthesis</keyword>
<keyword evidence="16" id="KW-0520">NAD</keyword>
<dbReference type="EMBL" id="KB320528">
    <property type="protein sequence ID" value="ELW69491.1"/>
    <property type="molecule type" value="Genomic_DNA"/>
</dbReference>
<dbReference type="eggNOG" id="KOG2693">
    <property type="taxonomic scope" value="Eukaryota"/>
</dbReference>
<evidence type="ECO:0000256" key="38">
    <source>
        <dbReference type="ARBA" id="ARBA00083097"/>
    </source>
</evidence>
<evidence type="ECO:0000256" key="3">
    <source>
        <dbReference type="ARBA" id="ARBA00005194"/>
    </source>
</evidence>
<evidence type="ECO:0000256" key="11">
    <source>
        <dbReference type="ARBA" id="ARBA00022832"/>
    </source>
</evidence>
<comment type="catalytic activity">
    <reaction evidence="31">
        <text>a (3R)-3-hydroxyacyl-CoA + NAD(+) = a 3-oxoacyl-CoA + NADH + H(+)</text>
        <dbReference type="Rhea" id="RHEA:32711"/>
        <dbReference type="ChEBI" id="CHEBI:15378"/>
        <dbReference type="ChEBI" id="CHEBI:57319"/>
        <dbReference type="ChEBI" id="CHEBI:57540"/>
        <dbReference type="ChEBI" id="CHEBI:57945"/>
        <dbReference type="ChEBI" id="CHEBI:90726"/>
        <dbReference type="EC" id="1.1.1.n12"/>
    </reaction>
    <physiologicalReaction direction="left-to-right" evidence="31">
        <dbReference type="Rhea" id="RHEA:32712"/>
    </physiologicalReaction>
</comment>
<evidence type="ECO:0000256" key="26">
    <source>
        <dbReference type="ARBA" id="ARBA00042780"/>
    </source>
</evidence>
<dbReference type="PRINTS" id="PR00080">
    <property type="entry name" value="SDRFAMILY"/>
</dbReference>
<evidence type="ECO:0000256" key="40">
    <source>
        <dbReference type="SAM" id="MobiDB-lite"/>
    </source>
</evidence>
<organism evidence="43 44">
    <name type="scientific">Tupaia chinensis</name>
    <name type="common">Chinese tree shrew</name>
    <name type="synonym">Tupaia belangeri chinensis</name>
    <dbReference type="NCBI Taxonomy" id="246437"/>
    <lineage>
        <taxon>Eukaryota</taxon>
        <taxon>Metazoa</taxon>
        <taxon>Chordata</taxon>
        <taxon>Craniata</taxon>
        <taxon>Vertebrata</taxon>
        <taxon>Euteleostomi</taxon>
        <taxon>Mammalia</taxon>
        <taxon>Eutheria</taxon>
        <taxon>Euarchontoglires</taxon>
        <taxon>Scandentia</taxon>
        <taxon>Tupaiidae</taxon>
        <taxon>Tupaia</taxon>
    </lineage>
</organism>
<feature type="transmembrane region" description="Helical" evidence="41">
    <location>
        <begin position="379"/>
        <end position="400"/>
    </location>
</feature>
<feature type="compositionally biased region" description="Basic and acidic residues" evidence="40">
    <location>
        <begin position="83"/>
        <end position="114"/>
    </location>
</feature>
<evidence type="ECO:0000256" key="32">
    <source>
        <dbReference type="ARBA" id="ARBA00065174"/>
    </source>
</evidence>
<feature type="region of interest" description="Disordered" evidence="40">
    <location>
        <begin position="242"/>
        <end position="308"/>
    </location>
</feature>
<keyword evidence="15" id="KW-0560">Oxidoreductase</keyword>
<keyword evidence="12" id="KW-0862">Zinc</keyword>
<evidence type="ECO:0000256" key="10">
    <source>
        <dbReference type="ARBA" id="ARBA00022692"/>
    </source>
</evidence>
<name>L9L374_TUPCH</name>
<feature type="compositionally biased region" description="Basic and acidic residues" evidence="40">
    <location>
        <begin position="33"/>
        <end position="56"/>
    </location>
</feature>
<dbReference type="InterPro" id="IPR002347">
    <property type="entry name" value="SDR_fam"/>
</dbReference>
<keyword evidence="18" id="KW-0496">Mitochondrion</keyword>
<comment type="catalytic activity">
    <reaction evidence="22">
        <text>Zn(2+)(in) = Zn(2+)(out)</text>
        <dbReference type="Rhea" id="RHEA:29351"/>
        <dbReference type="ChEBI" id="CHEBI:29105"/>
    </reaction>
</comment>
<comment type="catalytic activity">
    <reaction evidence="30">
        <text>17beta-hydroxy-5alpha-androstan-3-one + NAD(+) = 5alpha-androstan-3,17-dione + NADH + H(+)</text>
        <dbReference type="Rhea" id="RHEA:41992"/>
        <dbReference type="ChEBI" id="CHEBI:15378"/>
        <dbReference type="ChEBI" id="CHEBI:15994"/>
        <dbReference type="ChEBI" id="CHEBI:16330"/>
        <dbReference type="ChEBI" id="CHEBI:57540"/>
        <dbReference type="ChEBI" id="CHEBI:57945"/>
    </reaction>
    <physiologicalReaction direction="left-to-right" evidence="30">
        <dbReference type="Rhea" id="RHEA:41993"/>
    </physiologicalReaction>
</comment>
<dbReference type="InParanoid" id="L9L374"/>
<evidence type="ECO:0000256" key="25">
    <source>
        <dbReference type="ARBA" id="ARBA00039859"/>
    </source>
</evidence>
<dbReference type="EC" id="1.1.1.62" evidence="21"/>
<sequence>MARGLGPPHWVIVGLLTWAALGLLVAGHGGQGDPHEDLQEDFHGHSHKHSHEDFHHGHSHAHGHGHTHESIWHGHTHGHGHGHSHEDLHHGHSHGHSHESLYHKGHGQDHEHSHGGYGESRAPGMKQDLDTVTLWAYALGATVLISAAPFFVLFLIPVESNSPRHRSLLQILLSFASGGLLGDAFLHLIPHALEPHSHHTWEQSGHGHSHSGQGPILSVGLWVLSGIVAFLVVEKFVRHVKGGHGHTHSHTHGNHGHGKQERSSKEKQSSEEEEKEAGGLRKRRGGNTGPKDGPVKPQNPEEEKTGSDLRVSGYLNLAADLAHNFTDGLAIGASFRGGRGLGILTTMTVLLHEVPHEVGDFAILVQSGCSKKQAMRLQLLTAIGALAGTACALLTEGGAVGSEVAGGAGPGWILPFTAGGFIYVATVSVLPELLREASPLQSLLEVLGLLGGVVMMILIAHLDPELCSLATPPQWEVGRRWWPQLAWAGRAPIGPGLAFATPPCSDWFGAEVRAAASAGRSARGWEGAAVAACDLDGAAARETVRLLGGPGSEEGAPGRKHAAFQADVSEAKAARRLLEQVQACFSRPPSVVVSCAGITRDEFLLHMSEDDWDRVIAVNLKGIFLVTQAAAQALVSSGCHGSIINISSIVGKVGNMGQTNYAASKAGVVGLTQTAAKELGRHGIRCNSVLPGFIATPMTQKVPQKVLDKPPADEDS</sequence>
<evidence type="ECO:0000256" key="20">
    <source>
        <dbReference type="ARBA" id="ARBA00023160"/>
    </source>
</evidence>
<feature type="transmembrane region" description="Helical" evidence="41">
    <location>
        <begin position="213"/>
        <end position="233"/>
    </location>
</feature>
<dbReference type="GO" id="GO:0016020">
    <property type="term" value="C:membrane"/>
    <property type="evidence" value="ECO:0007669"/>
    <property type="project" value="InterPro"/>
</dbReference>
<dbReference type="GO" id="GO:0047035">
    <property type="term" value="F:testosterone dehydrogenase (NAD+) activity"/>
    <property type="evidence" value="ECO:0007669"/>
    <property type="project" value="UniProtKB-EC"/>
</dbReference>
<feature type="region of interest" description="Disordered" evidence="40">
    <location>
        <begin position="29"/>
        <end position="122"/>
    </location>
</feature>
<keyword evidence="14 41" id="KW-1133">Transmembrane helix</keyword>
<dbReference type="SUPFAM" id="SSF51735">
    <property type="entry name" value="NAD(P)-binding Rossmann-fold domains"/>
    <property type="match status" value="1"/>
</dbReference>
<evidence type="ECO:0000256" key="29">
    <source>
        <dbReference type="ARBA" id="ARBA00050232"/>
    </source>
</evidence>
<comment type="similarity">
    <text evidence="24">Belongs to the ZIP transporter (TC 2.A.5) family. KE4/Catsup subfamily.</text>
</comment>
<dbReference type="FunCoup" id="L9L374">
    <property type="interactions" value="1099"/>
</dbReference>
<evidence type="ECO:0000256" key="37">
    <source>
        <dbReference type="ARBA" id="ARBA00081936"/>
    </source>
</evidence>
<keyword evidence="11" id="KW-0276">Fatty acid metabolism</keyword>
<dbReference type="InterPro" id="IPR020904">
    <property type="entry name" value="Sc_DH/Rdtase_CS"/>
</dbReference>
<keyword evidence="12" id="KW-0864">Zinc transport</keyword>
<keyword evidence="7" id="KW-0813">Transport</keyword>
<evidence type="ECO:0000256" key="1">
    <source>
        <dbReference type="ARBA" id="ARBA00004257"/>
    </source>
</evidence>
<dbReference type="InterPro" id="IPR003689">
    <property type="entry name" value="ZIP"/>
</dbReference>
<evidence type="ECO:0000256" key="35">
    <source>
        <dbReference type="ARBA" id="ARBA00077835"/>
    </source>
</evidence>
<evidence type="ECO:0000256" key="34">
    <source>
        <dbReference type="ARBA" id="ARBA00070911"/>
    </source>
</evidence>
<feature type="chain" id="PRO_5004000416" description="(3R)-3-hydroxyacyl-CoA dehydrogenase" evidence="42">
    <location>
        <begin position="23"/>
        <end position="716"/>
    </location>
</feature>
<reference evidence="44" key="1">
    <citation type="submission" date="2012-07" db="EMBL/GenBank/DDBJ databases">
        <title>Genome of the Chinese tree shrew, a rising model animal genetically related to primates.</title>
        <authorList>
            <person name="Zhang G."/>
            <person name="Fan Y."/>
            <person name="Yao Y."/>
            <person name="Huang Z."/>
        </authorList>
    </citation>
    <scope>NUCLEOTIDE SEQUENCE [LARGE SCALE GENOMIC DNA]</scope>
</reference>
<proteinExistence type="inferred from homology"/>
<comment type="similarity">
    <text evidence="5">Belongs to the short-chain dehydrogenases/reductases (SDR) family.</text>
</comment>
<dbReference type="Proteomes" id="UP000011518">
    <property type="component" value="Unassembled WGS sequence"/>
</dbReference>
<accession>L9L374</accession>
<dbReference type="GO" id="GO:0006633">
    <property type="term" value="P:fatty acid biosynthetic process"/>
    <property type="evidence" value="ECO:0007669"/>
    <property type="project" value="UniProtKB-KW"/>
</dbReference>
<protein>
    <recommendedName>
        <fullName evidence="34">(3R)-3-hydroxyacyl-CoA dehydrogenase</fullName>
        <ecNumber evidence="33">1.1.1.239</ecNumber>
        <ecNumber evidence="21">1.1.1.62</ecNumber>
        <ecNumber evidence="6">1.1.1.n12</ecNumber>
    </recommendedName>
    <alternativeName>
        <fullName evidence="36">17-beta-hydroxysteroid dehydrogenase 8</fullName>
    </alternativeName>
    <alternativeName>
        <fullName evidence="35">3-ketoacyl-[acyl-carrier-protein] reductase alpha subunit</fullName>
    </alternativeName>
    <alternativeName>
        <fullName evidence="38">3-oxoacyl-[acyl-carrier-protein] reductase</fullName>
    </alternativeName>
    <alternativeName>
        <fullName evidence="39">Estradiol 17-beta-dehydrogenase 8</fullName>
    </alternativeName>
    <alternativeName>
        <fullName evidence="26">Solute carrier family 39 member 7</fullName>
    </alternativeName>
    <alternativeName>
        <fullName evidence="37">Testosterone 17-beta-dehydrogenase 8</fullName>
    </alternativeName>
    <alternativeName>
        <fullName evidence="25">Zinc transporter SLC39A7</fullName>
    </alternativeName>
    <alternativeName>
        <fullName evidence="27">Zrt-, Irt-like protein 7</fullName>
    </alternativeName>
</protein>
<evidence type="ECO:0000256" key="24">
    <source>
        <dbReference type="ARBA" id="ARBA00038485"/>
    </source>
</evidence>
<dbReference type="PANTHER" id="PTHR16950:SF25">
    <property type="entry name" value="ZINC TRANSPORTER SLC39A7"/>
    <property type="match status" value="1"/>
</dbReference>
<evidence type="ECO:0000256" key="27">
    <source>
        <dbReference type="ARBA" id="ARBA00043053"/>
    </source>
</evidence>
<dbReference type="GO" id="GO:0004303">
    <property type="term" value="F:estradiol 17-beta-dehydrogenase [NAD(P)+] activity"/>
    <property type="evidence" value="ECO:0007669"/>
    <property type="project" value="UniProtKB-EC"/>
</dbReference>
<evidence type="ECO:0000256" key="8">
    <source>
        <dbReference type="ARBA" id="ARBA00022516"/>
    </source>
</evidence>
<evidence type="ECO:0000256" key="23">
    <source>
        <dbReference type="ARBA" id="ARBA00037929"/>
    </source>
</evidence>
<evidence type="ECO:0000256" key="5">
    <source>
        <dbReference type="ARBA" id="ARBA00006484"/>
    </source>
</evidence>
<evidence type="ECO:0000256" key="14">
    <source>
        <dbReference type="ARBA" id="ARBA00022989"/>
    </source>
</evidence>
<evidence type="ECO:0000256" key="17">
    <source>
        <dbReference type="ARBA" id="ARBA00023098"/>
    </source>
</evidence>
<dbReference type="GO" id="GO:0005385">
    <property type="term" value="F:zinc ion transmembrane transporter activity"/>
    <property type="evidence" value="ECO:0007669"/>
    <property type="project" value="TreeGrafter"/>
</dbReference>
<keyword evidence="8" id="KW-0444">Lipid biosynthesis</keyword>
<evidence type="ECO:0000256" key="6">
    <source>
        <dbReference type="ARBA" id="ARBA00012456"/>
    </source>
</evidence>
<evidence type="ECO:0000256" key="2">
    <source>
        <dbReference type="ARBA" id="ARBA00004305"/>
    </source>
</evidence>
<dbReference type="GO" id="GO:0005759">
    <property type="term" value="C:mitochondrial matrix"/>
    <property type="evidence" value="ECO:0007669"/>
    <property type="project" value="UniProtKB-SubCell"/>
</dbReference>
<feature type="compositionally biased region" description="Basic and acidic residues" evidence="40">
    <location>
        <begin position="258"/>
        <end position="270"/>
    </location>
</feature>
<dbReference type="GO" id="GO:0006882">
    <property type="term" value="P:intracellular zinc ion homeostasis"/>
    <property type="evidence" value="ECO:0007669"/>
    <property type="project" value="TreeGrafter"/>
</dbReference>
<feature type="signal peptide" evidence="42">
    <location>
        <begin position="1"/>
        <end position="22"/>
    </location>
</feature>
<keyword evidence="12" id="KW-0406">Ion transport</keyword>
<evidence type="ECO:0000256" key="22">
    <source>
        <dbReference type="ARBA" id="ARBA00034634"/>
    </source>
</evidence>
<dbReference type="Pfam" id="PF00106">
    <property type="entry name" value="adh_short"/>
    <property type="match status" value="1"/>
</dbReference>
<dbReference type="PANTHER" id="PTHR16950">
    <property type="entry name" value="ZINC TRANSPORTER SLC39A7 HISTIDINE-RICH MEMBRANE PROTEIN KE4"/>
    <property type="match status" value="1"/>
</dbReference>
<feature type="transmembrane region" description="Helical" evidence="41">
    <location>
        <begin position="134"/>
        <end position="156"/>
    </location>
</feature>
<dbReference type="InterPro" id="IPR036291">
    <property type="entry name" value="NAD(P)-bd_dom_sf"/>
</dbReference>
<keyword evidence="17" id="KW-0443">Lipid metabolism</keyword>
<evidence type="ECO:0000256" key="19">
    <source>
        <dbReference type="ARBA" id="ARBA00023136"/>
    </source>
</evidence>
<comment type="subcellular location">
    <subcellularLocation>
        <location evidence="1">Golgi apparatus</location>
        <location evidence="1">cis-Golgi network membrane</location>
        <topology evidence="1">Multi-pass membrane protein</topology>
    </subcellularLocation>
    <subcellularLocation>
        <location evidence="2">Mitochondrion matrix</location>
    </subcellularLocation>
</comment>
<evidence type="ECO:0000256" key="31">
    <source>
        <dbReference type="ARBA" id="ARBA00052680"/>
    </source>
</evidence>
<feature type="transmembrane region" description="Helical" evidence="41">
    <location>
        <begin position="442"/>
        <end position="462"/>
    </location>
</feature>
<reference evidence="44" key="2">
    <citation type="journal article" date="2013" name="Nat. Commun.">
        <title>Genome of the Chinese tree shrew.</title>
        <authorList>
            <person name="Fan Y."/>
            <person name="Huang Z.Y."/>
            <person name="Cao C.C."/>
            <person name="Chen C.S."/>
            <person name="Chen Y.X."/>
            <person name="Fan D.D."/>
            <person name="He J."/>
            <person name="Hou H.L."/>
            <person name="Hu L."/>
            <person name="Hu X.T."/>
            <person name="Jiang X.T."/>
            <person name="Lai R."/>
            <person name="Lang Y.S."/>
            <person name="Liang B."/>
            <person name="Liao S.G."/>
            <person name="Mu D."/>
            <person name="Ma Y.Y."/>
            <person name="Niu Y.Y."/>
            <person name="Sun X.Q."/>
            <person name="Xia J.Q."/>
            <person name="Xiao J."/>
            <person name="Xiong Z.Q."/>
            <person name="Xu L."/>
            <person name="Yang L."/>
            <person name="Zhang Y."/>
            <person name="Zhao W."/>
            <person name="Zhao X.D."/>
            <person name="Zheng Y.T."/>
            <person name="Zhou J.M."/>
            <person name="Zhu Y.B."/>
            <person name="Zhang G.J."/>
            <person name="Wang J."/>
            <person name="Yao Y.G."/>
        </authorList>
    </citation>
    <scope>NUCLEOTIDE SEQUENCE [LARGE SCALE GENOMIC DNA]</scope>
</reference>
<keyword evidence="10 41" id="KW-0812">Transmembrane</keyword>
<evidence type="ECO:0000256" key="12">
    <source>
        <dbReference type="ARBA" id="ARBA00022906"/>
    </source>
</evidence>
<evidence type="ECO:0000256" key="42">
    <source>
        <dbReference type="SAM" id="SignalP"/>
    </source>
</evidence>
<dbReference type="GO" id="GO:0006694">
    <property type="term" value="P:steroid biosynthetic process"/>
    <property type="evidence" value="ECO:0007669"/>
    <property type="project" value="UniProtKB-KW"/>
</dbReference>
<evidence type="ECO:0000256" key="16">
    <source>
        <dbReference type="ARBA" id="ARBA00023027"/>
    </source>
</evidence>
<dbReference type="PROSITE" id="PS00061">
    <property type="entry name" value="ADH_SHORT"/>
    <property type="match status" value="1"/>
</dbReference>
<evidence type="ECO:0000256" key="41">
    <source>
        <dbReference type="SAM" id="Phobius"/>
    </source>
</evidence>
<dbReference type="STRING" id="246437.L9L374"/>
<dbReference type="EC" id="1.1.1.n12" evidence="6"/>
<comment type="pathway">
    <text evidence="4">Lipid metabolism; mitochondrial fatty acid beta-oxidation.</text>
</comment>
<evidence type="ECO:0000256" key="28">
    <source>
        <dbReference type="ARBA" id="ARBA00049069"/>
    </source>
</evidence>
<evidence type="ECO:0000313" key="43">
    <source>
        <dbReference type="EMBL" id="ELW69491.1"/>
    </source>
</evidence>
<comment type="catalytic activity">
    <reaction evidence="29">
        <text>testosterone + NAD(+) = androst-4-ene-3,17-dione + NADH + H(+)</text>
        <dbReference type="Rhea" id="RHEA:14929"/>
        <dbReference type="ChEBI" id="CHEBI:15378"/>
        <dbReference type="ChEBI" id="CHEBI:16422"/>
        <dbReference type="ChEBI" id="CHEBI:17347"/>
        <dbReference type="ChEBI" id="CHEBI:57540"/>
        <dbReference type="ChEBI" id="CHEBI:57945"/>
        <dbReference type="EC" id="1.1.1.239"/>
    </reaction>
    <physiologicalReaction direction="left-to-right" evidence="29">
        <dbReference type="Rhea" id="RHEA:14930"/>
    </physiologicalReaction>
</comment>
<dbReference type="AlphaFoldDB" id="L9L374"/>
<keyword evidence="42" id="KW-0732">Signal</keyword>
<dbReference type="Gene3D" id="3.40.50.720">
    <property type="entry name" value="NAD(P)-binding Rossmann-like Domain"/>
    <property type="match status" value="1"/>
</dbReference>
<dbReference type="FunFam" id="3.40.50.720:FF:000231">
    <property type="entry name" value="Estradiol 17-beta-dehydrogenase 8"/>
    <property type="match status" value="1"/>
</dbReference>
<keyword evidence="9" id="KW-0597">Phosphoprotein</keyword>
<evidence type="ECO:0000256" key="36">
    <source>
        <dbReference type="ARBA" id="ARBA00081419"/>
    </source>
</evidence>
<comment type="pathway">
    <text evidence="3">Lipid metabolism; fatty acid biosynthesis.</text>
</comment>
<evidence type="ECO:0000256" key="21">
    <source>
        <dbReference type="ARBA" id="ARBA00024072"/>
    </source>
</evidence>